<evidence type="ECO:0000256" key="3">
    <source>
        <dbReference type="ARBA" id="ARBA00022741"/>
    </source>
</evidence>
<dbReference type="STRING" id="1965070.A0A3S3P782"/>
<evidence type="ECO:0000256" key="1">
    <source>
        <dbReference type="ARBA" id="ARBA00006303"/>
    </source>
</evidence>
<evidence type="ECO:0000256" key="6">
    <source>
        <dbReference type="ARBA" id="ARBA00023146"/>
    </source>
</evidence>
<dbReference type="OrthoDB" id="439710at2759"/>
<accession>A0A3S3P782</accession>
<dbReference type="InterPro" id="IPR045864">
    <property type="entry name" value="aa-tRNA-synth_II/BPL/LPL"/>
</dbReference>
<dbReference type="GO" id="GO:0005739">
    <property type="term" value="C:mitochondrion"/>
    <property type="evidence" value="ECO:0007669"/>
    <property type="project" value="TreeGrafter"/>
</dbReference>
<dbReference type="InterPro" id="IPR004524">
    <property type="entry name" value="Asp-tRNA-ligase_1"/>
</dbReference>
<evidence type="ECO:0000256" key="2">
    <source>
        <dbReference type="ARBA" id="ARBA00022598"/>
    </source>
</evidence>
<dbReference type="InterPro" id="IPR004364">
    <property type="entry name" value="Aa-tRNA-synt_II"/>
</dbReference>
<dbReference type="SUPFAM" id="SSF55261">
    <property type="entry name" value="GAD domain-like"/>
    <property type="match status" value="1"/>
</dbReference>
<evidence type="ECO:0000313" key="8">
    <source>
        <dbReference type="EMBL" id="RWS06712.1"/>
    </source>
</evidence>
<dbReference type="InterPro" id="IPR002312">
    <property type="entry name" value="Asp/Asn-tRNA-synth_IIb"/>
</dbReference>
<keyword evidence="9" id="KW-1185">Reference proteome</keyword>
<evidence type="ECO:0000313" key="9">
    <source>
        <dbReference type="Proteomes" id="UP000285301"/>
    </source>
</evidence>
<dbReference type="GO" id="GO:0006422">
    <property type="term" value="P:aspartyl-tRNA aminoacylation"/>
    <property type="evidence" value="ECO:0007669"/>
    <property type="project" value="TreeGrafter"/>
</dbReference>
<dbReference type="Gene3D" id="2.40.50.140">
    <property type="entry name" value="Nucleic acid-binding proteins"/>
    <property type="match status" value="1"/>
</dbReference>
<dbReference type="InterPro" id="IPR012340">
    <property type="entry name" value="NA-bd_OB-fold"/>
</dbReference>
<keyword evidence="3" id="KW-0547">Nucleotide-binding</keyword>
<dbReference type="GO" id="GO:0005524">
    <property type="term" value="F:ATP binding"/>
    <property type="evidence" value="ECO:0007669"/>
    <property type="project" value="UniProtKB-KW"/>
</dbReference>
<dbReference type="Proteomes" id="UP000285301">
    <property type="component" value="Unassembled WGS sequence"/>
</dbReference>
<comment type="similarity">
    <text evidence="1">Belongs to the class-II aminoacyl-tRNA synthetase family. Type 1 subfamily.</text>
</comment>
<keyword evidence="6" id="KW-0030">Aminoacyl-tRNA synthetase</keyword>
<dbReference type="SUPFAM" id="SSF55681">
    <property type="entry name" value="Class II aaRS and biotin synthetases"/>
    <property type="match status" value="1"/>
</dbReference>
<sequence>MKKFIIVRDAYGLTQVLITKPNVFVDKNGNSINGKLSLESVIAVKGCVRRRPENQINLKFATGEIEVEAEKVTLLNECTFAPLVLREQQNVLESTRLTYRYIDLRSEEMQNNLRFRSHFVSKIRNFLLNECAFVEIETPYLTLRTPGVGHFLITCQLRAGAQEFVVPTRFPGKYYVLAQSPQQFKQLLMIGAMDRYFQIARCFRDEGAKIDRQPEFTQVNLCVLSNLVENLLKAALPFEVKTPFPRISYKESINDYGTDKPDMRLSFKLKDLSSSTNLASEKQKCVAFALKDGFRFLNKQLKSLEKSMQETCESLSFKGKIVVTKISENLVWDKRFDEAIRIAANKELNLNPGDILFLAIGQQDEVYQIMGKMRNECVQVLMKLEEHPYSSVDKFSFVWILDFPLFFAKEDGKLECAHHPFTAPIDEHKHKLYEDPLNTTSQHFDLVLNGEEIGGGSVRIYDSQMQSYVFEKILRENVSSMQFFLDALKSGCPPHAGIALGLDRLVAILCNASSIKSVMAFPKSSNSKDLMTNAPSAIDEESKRLYNIKD</sequence>
<name>A0A3S3P782_9ACAR</name>
<evidence type="ECO:0000256" key="5">
    <source>
        <dbReference type="ARBA" id="ARBA00022917"/>
    </source>
</evidence>
<dbReference type="Gene3D" id="3.30.1360.30">
    <property type="entry name" value="GAD-like domain"/>
    <property type="match status" value="1"/>
</dbReference>
<dbReference type="NCBIfam" id="TIGR00459">
    <property type="entry name" value="aspS_bact"/>
    <property type="match status" value="1"/>
</dbReference>
<organism evidence="8 9">
    <name type="scientific">Dinothrombium tinctorium</name>
    <dbReference type="NCBI Taxonomy" id="1965070"/>
    <lineage>
        <taxon>Eukaryota</taxon>
        <taxon>Metazoa</taxon>
        <taxon>Ecdysozoa</taxon>
        <taxon>Arthropoda</taxon>
        <taxon>Chelicerata</taxon>
        <taxon>Arachnida</taxon>
        <taxon>Acari</taxon>
        <taxon>Acariformes</taxon>
        <taxon>Trombidiformes</taxon>
        <taxon>Prostigmata</taxon>
        <taxon>Anystina</taxon>
        <taxon>Parasitengona</taxon>
        <taxon>Trombidioidea</taxon>
        <taxon>Trombidiidae</taxon>
        <taxon>Dinothrombium</taxon>
    </lineage>
</organism>
<dbReference type="SUPFAM" id="SSF50249">
    <property type="entry name" value="Nucleic acid-binding proteins"/>
    <property type="match status" value="1"/>
</dbReference>
<dbReference type="Pfam" id="PF00152">
    <property type="entry name" value="tRNA-synt_2"/>
    <property type="match status" value="1"/>
</dbReference>
<evidence type="ECO:0000256" key="4">
    <source>
        <dbReference type="ARBA" id="ARBA00022840"/>
    </source>
</evidence>
<dbReference type="NCBIfam" id="NF001750">
    <property type="entry name" value="PRK00476.1"/>
    <property type="match status" value="1"/>
</dbReference>
<reference evidence="8 9" key="1">
    <citation type="journal article" date="2018" name="Gigascience">
        <title>Genomes of trombidid mites reveal novel predicted allergens and laterally-transferred genes associated with secondary metabolism.</title>
        <authorList>
            <person name="Dong X."/>
            <person name="Chaisiri K."/>
            <person name="Xia D."/>
            <person name="Armstrong S.D."/>
            <person name="Fang Y."/>
            <person name="Donnelly M.J."/>
            <person name="Kadowaki T."/>
            <person name="McGarry J.W."/>
            <person name="Darby A.C."/>
            <person name="Makepeace B.L."/>
        </authorList>
    </citation>
    <scope>NUCLEOTIDE SEQUENCE [LARGE SCALE GENOMIC DNA]</scope>
    <source>
        <strain evidence="8">UoL-WK</strain>
    </source>
</reference>
<dbReference type="InterPro" id="IPR004115">
    <property type="entry name" value="GAD-like_sf"/>
</dbReference>
<dbReference type="Gene3D" id="3.30.930.10">
    <property type="entry name" value="Bira Bifunctional Protein, Domain 2"/>
    <property type="match status" value="1"/>
</dbReference>
<dbReference type="GO" id="GO:0004815">
    <property type="term" value="F:aspartate-tRNA ligase activity"/>
    <property type="evidence" value="ECO:0007669"/>
    <property type="project" value="TreeGrafter"/>
</dbReference>
<dbReference type="PANTHER" id="PTHR22594">
    <property type="entry name" value="ASPARTYL/LYSYL-TRNA SYNTHETASE"/>
    <property type="match status" value="1"/>
</dbReference>
<feature type="domain" description="Aminoacyl-transfer RNA synthetases class-II family profile" evidence="7">
    <location>
        <begin position="113"/>
        <end position="522"/>
    </location>
</feature>
<keyword evidence="5" id="KW-0648">Protein biosynthesis</keyword>
<dbReference type="InterPro" id="IPR006195">
    <property type="entry name" value="aa-tRNA-synth_II"/>
</dbReference>
<dbReference type="PROSITE" id="PS50862">
    <property type="entry name" value="AA_TRNA_LIGASE_II"/>
    <property type="match status" value="1"/>
</dbReference>
<dbReference type="PANTHER" id="PTHR22594:SF5">
    <property type="entry name" value="ASPARTATE--TRNA LIGASE, MITOCHONDRIAL"/>
    <property type="match status" value="1"/>
</dbReference>
<evidence type="ECO:0000259" key="7">
    <source>
        <dbReference type="PROSITE" id="PS50862"/>
    </source>
</evidence>
<gene>
    <name evidence="8" type="ORF">B4U79_11011</name>
</gene>
<keyword evidence="4" id="KW-0067">ATP-binding</keyword>
<keyword evidence="2 8" id="KW-0436">Ligase</keyword>
<proteinExistence type="inferred from homology"/>
<dbReference type="EMBL" id="NCKU01003927">
    <property type="protein sequence ID" value="RWS06712.1"/>
    <property type="molecule type" value="Genomic_DNA"/>
</dbReference>
<dbReference type="PRINTS" id="PR01042">
    <property type="entry name" value="TRNASYNTHASP"/>
</dbReference>
<protein>
    <submittedName>
        <fullName evidence="8">Aspartate--tRNA ligase-like protein</fullName>
    </submittedName>
</protein>
<comment type="caution">
    <text evidence="8">The sequence shown here is derived from an EMBL/GenBank/DDBJ whole genome shotgun (WGS) entry which is preliminary data.</text>
</comment>
<dbReference type="AlphaFoldDB" id="A0A3S3P782"/>